<accession>T1H3L7</accession>
<reference evidence="1" key="2">
    <citation type="submission" date="2015-06" db="UniProtKB">
        <authorList>
            <consortium name="EnsemblMetazoa"/>
        </authorList>
    </citation>
    <scope>IDENTIFICATION</scope>
</reference>
<dbReference type="EnsemblMetazoa" id="MESCA010846-RA">
    <property type="protein sequence ID" value="MESCA010846-PA"/>
    <property type="gene ID" value="MESCA010846"/>
</dbReference>
<organism evidence="1 2">
    <name type="scientific">Megaselia scalaris</name>
    <name type="common">Humpbacked fly</name>
    <name type="synonym">Phora scalaris</name>
    <dbReference type="NCBI Taxonomy" id="36166"/>
    <lineage>
        <taxon>Eukaryota</taxon>
        <taxon>Metazoa</taxon>
        <taxon>Ecdysozoa</taxon>
        <taxon>Arthropoda</taxon>
        <taxon>Hexapoda</taxon>
        <taxon>Insecta</taxon>
        <taxon>Pterygota</taxon>
        <taxon>Neoptera</taxon>
        <taxon>Endopterygota</taxon>
        <taxon>Diptera</taxon>
        <taxon>Brachycera</taxon>
        <taxon>Muscomorpha</taxon>
        <taxon>Platypezoidea</taxon>
        <taxon>Phoridae</taxon>
        <taxon>Megaseliini</taxon>
        <taxon>Megaselia</taxon>
    </lineage>
</organism>
<protein>
    <submittedName>
        <fullName evidence="1">Uncharacterized protein</fullName>
    </submittedName>
</protein>
<dbReference type="EMBL" id="CAQQ02380419">
    <property type="status" value="NOT_ANNOTATED_CDS"/>
    <property type="molecule type" value="Genomic_DNA"/>
</dbReference>
<sequence>MIAFYIILYIKMIAMSKSLEEEYDEFCAEIITFQKKFGPIKQLCLRPYYFKIKGINSHQTSKKQAR</sequence>
<evidence type="ECO:0000313" key="1">
    <source>
        <dbReference type="EnsemblMetazoa" id="MESCA010846-PA"/>
    </source>
</evidence>
<name>T1H3L7_MEGSC</name>
<dbReference type="AlphaFoldDB" id="T1H3L7"/>
<evidence type="ECO:0000313" key="2">
    <source>
        <dbReference type="Proteomes" id="UP000015102"/>
    </source>
</evidence>
<dbReference type="HOGENOM" id="CLU_2838551_0_0_1"/>
<reference evidence="2" key="1">
    <citation type="submission" date="2013-02" db="EMBL/GenBank/DDBJ databases">
        <authorList>
            <person name="Hughes D."/>
        </authorList>
    </citation>
    <scope>NUCLEOTIDE SEQUENCE</scope>
    <source>
        <strain>Durham</strain>
        <strain evidence="2">NC isolate 2 -- Noor lab</strain>
    </source>
</reference>
<dbReference type="Proteomes" id="UP000015102">
    <property type="component" value="Unassembled WGS sequence"/>
</dbReference>
<proteinExistence type="predicted"/>
<dbReference type="EMBL" id="CAQQ02380418">
    <property type="status" value="NOT_ANNOTATED_CDS"/>
    <property type="molecule type" value="Genomic_DNA"/>
</dbReference>
<keyword evidence="2" id="KW-1185">Reference proteome</keyword>